<sequence length="227" mass="25948">MIVRVVYSLIEEVILRFEMYVKLIQDCFKVGIVFFGLWSLCFDVIFKVIPLGVIIVLLFFIIVRFLRVPTPATGQIEAIIGKDPALEDTINENGIIKTIAHRGAGLDAPENSLIAFKMCNDKGVNFIEFDITLTKDNVPVLFHDNTLERMTDCSDLISNKTYDELKQLDISVKHSFKDRYKGTTIPTLDETVKQLLDSEQNMFIDIKDNNMQVCIRSKQCFILILKC</sequence>
<reference evidence="1" key="1">
    <citation type="submission" date="2022-04" db="EMBL/GenBank/DDBJ databases">
        <title>Chromosome-scale genome assembly of Holotrichia oblita Faldermann.</title>
        <authorList>
            <person name="Rongchong L."/>
        </authorList>
    </citation>
    <scope>NUCLEOTIDE SEQUENCE</scope>
    <source>
        <strain evidence="1">81SQS9</strain>
    </source>
</reference>
<name>A0ACB9SRZ4_HOLOL</name>
<organism evidence="1 2">
    <name type="scientific">Holotrichia oblita</name>
    <name type="common">Chafer beetle</name>
    <dbReference type="NCBI Taxonomy" id="644536"/>
    <lineage>
        <taxon>Eukaryota</taxon>
        <taxon>Metazoa</taxon>
        <taxon>Ecdysozoa</taxon>
        <taxon>Arthropoda</taxon>
        <taxon>Hexapoda</taxon>
        <taxon>Insecta</taxon>
        <taxon>Pterygota</taxon>
        <taxon>Neoptera</taxon>
        <taxon>Endopterygota</taxon>
        <taxon>Coleoptera</taxon>
        <taxon>Polyphaga</taxon>
        <taxon>Scarabaeiformia</taxon>
        <taxon>Scarabaeidae</taxon>
        <taxon>Melolonthinae</taxon>
        <taxon>Holotrichia</taxon>
    </lineage>
</organism>
<gene>
    <name evidence="1" type="ORF">MML48_7g00001377</name>
</gene>
<dbReference type="EMBL" id="CM043021">
    <property type="protein sequence ID" value="KAI4457961.1"/>
    <property type="molecule type" value="Genomic_DNA"/>
</dbReference>
<dbReference type="Proteomes" id="UP001056778">
    <property type="component" value="Chromosome 7"/>
</dbReference>
<evidence type="ECO:0000313" key="2">
    <source>
        <dbReference type="Proteomes" id="UP001056778"/>
    </source>
</evidence>
<accession>A0ACB9SRZ4</accession>
<keyword evidence="2" id="KW-1185">Reference proteome</keyword>
<evidence type="ECO:0000313" key="1">
    <source>
        <dbReference type="EMBL" id="KAI4457961.1"/>
    </source>
</evidence>
<protein>
    <submittedName>
        <fullName evidence="1">Glycerophosphodiester phosphodiesterase 1</fullName>
    </submittedName>
</protein>
<comment type="caution">
    <text evidence="1">The sequence shown here is derived from an EMBL/GenBank/DDBJ whole genome shotgun (WGS) entry which is preliminary data.</text>
</comment>
<proteinExistence type="predicted"/>